<dbReference type="AlphaFoldDB" id="A0A1I1WBI1"/>
<evidence type="ECO:0000259" key="3">
    <source>
        <dbReference type="PROSITE" id="PS50263"/>
    </source>
</evidence>
<evidence type="ECO:0000256" key="1">
    <source>
        <dbReference type="ARBA" id="ARBA00010613"/>
    </source>
</evidence>
<accession>A0A1I1WBI1</accession>
<dbReference type="GO" id="GO:0016811">
    <property type="term" value="F:hydrolase activity, acting on carbon-nitrogen (but not peptide) bonds, in linear amides"/>
    <property type="evidence" value="ECO:0007669"/>
    <property type="project" value="InterPro"/>
</dbReference>
<dbReference type="CDD" id="cd07572">
    <property type="entry name" value="nit"/>
    <property type="match status" value="1"/>
</dbReference>
<evidence type="ECO:0000313" key="5">
    <source>
        <dbReference type="Proteomes" id="UP000199400"/>
    </source>
</evidence>
<dbReference type="RefSeq" id="WP_245913591.1">
    <property type="nucleotide sequence ID" value="NZ_FOMX01000006.1"/>
</dbReference>
<dbReference type="EMBL" id="FOMX01000006">
    <property type="protein sequence ID" value="SFD90763.1"/>
    <property type="molecule type" value="Genomic_DNA"/>
</dbReference>
<proteinExistence type="inferred from homology"/>
<evidence type="ECO:0000256" key="2">
    <source>
        <dbReference type="ARBA" id="ARBA00022801"/>
    </source>
</evidence>
<dbReference type="InterPro" id="IPR045254">
    <property type="entry name" value="Nit1/2_C-N_Hydrolase"/>
</dbReference>
<evidence type="ECO:0000313" key="4">
    <source>
        <dbReference type="EMBL" id="SFD90763.1"/>
    </source>
</evidence>
<dbReference type="InterPro" id="IPR003010">
    <property type="entry name" value="C-N_Hydrolase"/>
</dbReference>
<name>A0A1I1WBI1_9BACT</name>
<dbReference type="InterPro" id="IPR001110">
    <property type="entry name" value="UPF0012_CS"/>
</dbReference>
<dbReference type="PANTHER" id="PTHR23088:SF27">
    <property type="entry name" value="DEAMINATED GLUTATHIONE AMIDASE"/>
    <property type="match status" value="1"/>
</dbReference>
<dbReference type="Proteomes" id="UP000199400">
    <property type="component" value="Unassembled WGS sequence"/>
</dbReference>
<reference evidence="5" key="1">
    <citation type="submission" date="2016-10" db="EMBL/GenBank/DDBJ databases">
        <authorList>
            <person name="Varghese N."/>
            <person name="Submissions S."/>
        </authorList>
    </citation>
    <scope>NUCLEOTIDE SEQUENCE [LARGE SCALE GENOMIC DNA]</scope>
    <source>
        <strain evidence="5">ATCC 25963</strain>
    </source>
</reference>
<dbReference type="PROSITE" id="PS01227">
    <property type="entry name" value="UPF0012"/>
    <property type="match status" value="1"/>
</dbReference>
<sequence length="301" mass="32183">MRDLCAALIQLGSGADPVPSLARAAELTREALVHGAELVVLPENFWAVAPPGLDRRPWAVDLRALGPGGDLHGDPPPVLRPFLSLSREYPAAVIILGGLPELPPAGVEGKFYNTLVAVFGGRVVAVYRKIHRFDATLPDGTRASESDVILAGETPHVLVAPFGKIGLSICYDLRFPELYRALSAAGAEILVVPSAFTLLTGIDHWEPLLRARAIENQAYVLAPAQYGPHGHGRHSFGHSLAVDPWGAVIAQVSRGEGLALTWLRADLLQRVRSDLPALTHRRLHGVTPAEVVTLSADETPA</sequence>
<dbReference type="Gene3D" id="3.60.110.10">
    <property type="entry name" value="Carbon-nitrogen hydrolase"/>
    <property type="match status" value="1"/>
</dbReference>
<protein>
    <submittedName>
        <fullName evidence="4">Predicted amidohydrolase</fullName>
    </submittedName>
</protein>
<comment type="similarity">
    <text evidence="1">Belongs to the carbon-nitrogen hydrolase superfamily. NIT1/NIT2 family.</text>
</comment>
<dbReference type="STRING" id="54.SAMN02745121_02121"/>
<feature type="domain" description="CN hydrolase" evidence="3">
    <location>
        <begin position="4"/>
        <end position="265"/>
    </location>
</feature>
<dbReference type="PANTHER" id="PTHR23088">
    <property type="entry name" value="NITRILASE-RELATED"/>
    <property type="match status" value="1"/>
</dbReference>
<dbReference type="Pfam" id="PF00795">
    <property type="entry name" value="CN_hydrolase"/>
    <property type="match status" value="1"/>
</dbReference>
<dbReference type="SUPFAM" id="SSF56317">
    <property type="entry name" value="Carbon-nitrogen hydrolase"/>
    <property type="match status" value="1"/>
</dbReference>
<gene>
    <name evidence="4" type="ORF">SAMN02745121_02121</name>
</gene>
<keyword evidence="5" id="KW-1185">Reference proteome</keyword>
<keyword evidence="2 4" id="KW-0378">Hydrolase</keyword>
<organism evidence="4 5">
    <name type="scientific">Nannocystis exedens</name>
    <dbReference type="NCBI Taxonomy" id="54"/>
    <lineage>
        <taxon>Bacteria</taxon>
        <taxon>Pseudomonadati</taxon>
        <taxon>Myxococcota</taxon>
        <taxon>Polyangia</taxon>
        <taxon>Nannocystales</taxon>
        <taxon>Nannocystaceae</taxon>
        <taxon>Nannocystis</taxon>
    </lineage>
</organism>
<dbReference type="InterPro" id="IPR036526">
    <property type="entry name" value="C-N_Hydrolase_sf"/>
</dbReference>
<dbReference type="PROSITE" id="PS50263">
    <property type="entry name" value="CN_HYDROLASE"/>
    <property type="match status" value="1"/>
</dbReference>